<feature type="transmembrane region" description="Helical" evidence="6">
    <location>
        <begin position="21"/>
        <end position="39"/>
    </location>
</feature>
<accession>A0AAE1GRI2</accession>
<name>A0AAE1GRI2_9NEOP</name>
<keyword evidence="2" id="KW-1003">Cell membrane</keyword>
<dbReference type="GO" id="GO:0050909">
    <property type="term" value="P:sensory perception of taste"/>
    <property type="evidence" value="ECO:0007669"/>
    <property type="project" value="InterPro"/>
</dbReference>
<feature type="transmembrane region" description="Helical" evidence="6">
    <location>
        <begin position="51"/>
        <end position="69"/>
    </location>
</feature>
<dbReference type="InterPro" id="IPR013604">
    <property type="entry name" value="7TM_chemorcpt"/>
</dbReference>
<evidence type="ECO:0000256" key="3">
    <source>
        <dbReference type="ARBA" id="ARBA00022692"/>
    </source>
</evidence>
<evidence type="ECO:0000256" key="1">
    <source>
        <dbReference type="ARBA" id="ARBA00004651"/>
    </source>
</evidence>
<keyword evidence="5 6" id="KW-0472">Membrane</keyword>
<keyword evidence="3 6" id="KW-0812">Transmembrane</keyword>
<sequence>MFRPFVDVLDKLSIDMDDARLVQSVSLFYHTICAYPATLTVSGFTSMGRPLLTSVLSATVTYIVILVQFQQDEAQMNQIPNSTDSNNSSYCTHYKQLLRNDCDWEN</sequence>
<reference evidence="7" key="2">
    <citation type="journal article" date="2023" name="BMC Genomics">
        <title>Pest status, molecular evolution, and epigenetic factors derived from the genome assembly of Frankliniella fusca, a thysanopteran phytovirus vector.</title>
        <authorList>
            <person name="Catto M.A."/>
            <person name="Labadie P.E."/>
            <person name="Jacobson A.L."/>
            <person name="Kennedy G.G."/>
            <person name="Srinivasan R."/>
            <person name="Hunt B.G."/>
        </authorList>
    </citation>
    <scope>NUCLEOTIDE SEQUENCE</scope>
    <source>
        <strain evidence="7">PL_HMW_Pooled</strain>
    </source>
</reference>
<dbReference type="EMBL" id="JAHWGI010000027">
    <property type="protein sequence ID" value="KAK3907992.1"/>
    <property type="molecule type" value="Genomic_DNA"/>
</dbReference>
<evidence type="ECO:0000313" key="8">
    <source>
        <dbReference type="Proteomes" id="UP001219518"/>
    </source>
</evidence>
<evidence type="ECO:0000256" key="4">
    <source>
        <dbReference type="ARBA" id="ARBA00022989"/>
    </source>
</evidence>
<reference evidence="7" key="1">
    <citation type="submission" date="2021-07" db="EMBL/GenBank/DDBJ databases">
        <authorList>
            <person name="Catto M.A."/>
            <person name="Jacobson A."/>
            <person name="Kennedy G."/>
            <person name="Labadie P."/>
            <person name="Hunt B.G."/>
            <person name="Srinivasan R."/>
        </authorList>
    </citation>
    <scope>NUCLEOTIDE SEQUENCE</scope>
    <source>
        <strain evidence="7">PL_HMW_Pooled</strain>
        <tissue evidence="7">Head</tissue>
    </source>
</reference>
<keyword evidence="8" id="KW-1185">Reference proteome</keyword>
<evidence type="ECO:0000256" key="2">
    <source>
        <dbReference type="ARBA" id="ARBA00022475"/>
    </source>
</evidence>
<evidence type="ECO:0000313" key="7">
    <source>
        <dbReference type="EMBL" id="KAK3907992.1"/>
    </source>
</evidence>
<evidence type="ECO:0000256" key="5">
    <source>
        <dbReference type="ARBA" id="ARBA00023136"/>
    </source>
</evidence>
<keyword evidence="7" id="KW-0675">Receptor</keyword>
<keyword evidence="4 6" id="KW-1133">Transmembrane helix</keyword>
<dbReference type="Proteomes" id="UP001219518">
    <property type="component" value="Unassembled WGS sequence"/>
</dbReference>
<dbReference type="Pfam" id="PF08395">
    <property type="entry name" value="7tm_7"/>
    <property type="match status" value="1"/>
</dbReference>
<organism evidence="7 8">
    <name type="scientific">Frankliniella fusca</name>
    <dbReference type="NCBI Taxonomy" id="407009"/>
    <lineage>
        <taxon>Eukaryota</taxon>
        <taxon>Metazoa</taxon>
        <taxon>Ecdysozoa</taxon>
        <taxon>Arthropoda</taxon>
        <taxon>Hexapoda</taxon>
        <taxon>Insecta</taxon>
        <taxon>Pterygota</taxon>
        <taxon>Neoptera</taxon>
        <taxon>Paraneoptera</taxon>
        <taxon>Thysanoptera</taxon>
        <taxon>Terebrantia</taxon>
        <taxon>Thripoidea</taxon>
        <taxon>Thripidae</taxon>
        <taxon>Frankliniella</taxon>
    </lineage>
</organism>
<dbReference type="AlphaFoldDB" id="A0AAE1GRI2"/>
<dbReference type="GO" id="GO:0005886">
    <property type="term" value="C:plasma membrane"/>
    <property type="evidence" value="ECO:0007669"/>
    <property type="project" value="UniProtKB-SubCell"/>
</dbReference>
<gene>
    <name evidence="7" type="ORF">KUF71_003124</name>
</gene>
<proteinExistence type="predicted"/>
<comment type="subcellular location">
    <subcellularLocation>
        <location evidence="1">Cell membrane</location>
        <topology evidence="1">Multi-pass membrane protein</topology>
    </subcellularLocation>
</comment>
<comment type="caution">
    <text evidence="7">The sequence shown here is derived from an EMBL/GenBank/DDBJ whole genome shotgun (WGS) entry which is preliminary data.</text>
</comment>
<evidence type="ECO:0000256" key="6">
    <source>
        <dbReference type="SAM" id="Phobius"/>
    </source>
</evidence>
<protein>
    <submittedName>
        <fullName evidence="7">Gustatory receptor for sugar taste 43a</fullName>
    </submittedName>
</protein>